<keyword evidence="1" id="KW-0812">Transmembrane</keyword>
<gene>
    <name evidence="2" type="ORF">METZ01_LOCUS468777</name>
</gene>
<keyword evidence="1" id="KW-1133">Transmembrane helix</keyword>
<keyword evidence="1" id="KW-0472">Membrane</keyword>
<dbReference type="AlphaFoldDB" id="A0A383B7V7"/>
<reference evidence="2" key="1">
    <citation type="submission" date="2018-05" db="EMBL/GenBank/DDBJ databases">
        <authorList>
            <person name="Lanie J.A."/>
            <person name="Ng W.-L."/>
            <person name="Kazmierczak K.M."/>
            <person name="Andrzejewski T.M."/>
            <person name="Davidsen T.M."/>
            <person name="Wayne K.J."/>
            <person name="Tettelin H."/>
            <person name="Glass J.I."/>
            <person name="Rusch D."/>
            <person name="Podicherti R."/>
            <person name="Tsui H.-C.T."/>
            <person name="Winkler M.E."/>
        </authorList>
    </citation>
    <scope>NUCLEOTIDE SEQUENCE</scope>
</reference>
<name>A0A383B7V7_9ZZZZ</name>
<organism evidence="2">
    <name type="scientific">marine metagenome</name>
    <dbReference type="NCBI Taxonomy" id="408172"/>
    <lineage>
        <taxon>unclassified sequences</taxon>
        <taxon>metagenomes</taxon>
        <taxon>ecological metagenomes</taxon>
    </lineage>
</organism>
<dbReference type="EMBL" id="UINC01198110">
    <property type="protein sequence ID" value="SVE15923.1"/>
    <property type="molecule type" value="Genomic_DNA"/>
</dbReference>
<evidence type="ECO:0000256" key="1">
    <source>
        <dbReference type="SAM" id="Phobius"/>
    </source>
</evidence>
<proteinExistence type="predicted"/>
<feature type="transmembrane region" description="Helical" evidence="1">
    <location>
        <begin position="76"/>
        <end position="103"/>
    </location>
</feature>
<protein>
    <submittedName>
        <fullName evidence="2">Uncharacterized protein</fullName>
    </submittedName>
</protein>
<sequence length="107" mass="12275">IAAIVLMAGALYIGARFRNSKGMKVFKIIMWPFIMLKNILDPNYWASKIGNKTGAYDKAYNSKTAKWSRSLTGRKWWAYQIGVGLVFVVVVEFLLNLIGMSILPWRW</sequence>
<feature type="non-terminal residue" evidence="2">
    <location>
        <position position="1"/>
    </location>
</feature>
<accession>A0A383B7V7</accession>
<evidence type="ECO:0000313" key="2">
    <source>
        <dbReference type="EMBL" id="SVE15923.1"/>
    </source>
</evidence>